<evidence type="ECO:0000259" key="3">
    <source>
        <dbReference type="Pfam" id="PF19408"/>
    </source>
</evidence>
<protein>
    <recommendedName>
        <fullName evidence="5">Secretion system C-terminal sorting domain-containing protein</fullName>
    </recommendedName>
</protein>
<accession>A0A644X6T0</accession>
<organism evidence="4">
    <name type="scientific">bioreactor metagenome</name>
    <dbReference type="NCBI Taxonomy" id="1076179"/>
    <lineage>
        <taxon>unclassified sequences</taxon>
        <taxon>metagenomes</taxon>
        <taxon>ecological metagenomes</taxon>
    </lineage>
</organism>
<sequence>MNSHVTDLYYACYGGSSDNIPDVYYGRFSAQTVAQLTPQINKTLMYEKYTMPSGDYLDTVLMISGVDASYAPTYGNGQINYGTTYYFNAAHGIYSNTFLYPASNGSVESTIIGIIGQGIGYGNYTAHCSSSGWSDPTISTTNIASFNNANKYGLLVGNCCQSVKFEESNCFGEALLRAENEGAVGYIGASDYSYWDGDYWWGVGNTSSILTNPTYAGSGLGAYDCAFHDNGEATTSWFISNGQMVQAGNIAVQASTYSTTYKKYYWEEYHLMGDPSVMNYFSKPDPLTISYASPAQTGNTSLVVNTEEYTYVAISLNGVLLDAQYTGTGTSVTLTFPAFTSVDTALVVATKQNKIPHIDILPIVDAGGISQPSDITGVSAPCSNSSQNYSVINVAGITYTWMFPSGWTINSGQGTNSVNVTTGNTSGTISVTPSNGSGSGTPRTLSVSIIPGPAIDLGPDTSICNNQSLILDAGNAGSTYQWSTSASTQIITIDASLLSAGSAYNYQVTVTNSNGCSATDEIEISVLDCTGIMESDIATGIFPNPAQSSITVTCADGIRRVEILDTKGSIVFSEMFSNTVANINISALSEGLYYVRVTSENGTAVSSLAIDR</sequence>
<dbReference type="Pfam" id="PF19408">
    <property type="entry name" value="PKD_6"/>
    <property type="match status" value="1"/>
</dbReference>
<reference evidence="4" key="1">
    <citation type="submission" date="2019-08" db="EMBL/GenBank/DDBJ databases">
        <authorList>
            <person name="Kucharzyk K."/>
            <person name="Murdoch R.W."/>
            <person name="Higgins S."/>
            <person name="Loffler F."/>
        </authorList>
    </citation>
    <scope>NUCLEOTIDE SEQUENCE</scope>
</reference>
<dbReference type="NCBIfam" id="TIGR04183">
    <property type="entry name" value="Por_Secre_tail"/>
    <property type="match status" value="1"/>
</dbReference>
<dbReference type="Pfam" id="PF01364">
    <property type="entry name" value="Peptidase_C25"/>
    <property type="match status" value="1"/>
</dbReference>
<evidence type="ECO:0008006" key="5">
    <source>
        <dbReference type="Google" id="ProtNLM"/>
    </source>
</evidence>
<proteinExistence type="predicted"/>
<gene>
    <name evidence="4" type="ORF">SDC9_56327</name>
</gene>
<dbReference type="InterPro" id="IPR013783">
    <property type="entry name" value="Ig-like_fold"/>
</dbReference>
<dbReference type="AlphaFoldDB" id="A0A644X6T0"/>
<evidence type="ECO:0000259" key="1">
    <source>
        <dbReference type="Pfam" id="PF01364"/>
    </source>
</evidence>
<dbReference type="InterPro" id="IPR045829">
    <property type="entry name" value="PKD_6"/>
</dbReference>
<dbReference type="Gene3D" id="2.60.40.10">
    <property type="entry name" value="Immunoglobulins"/>
    <property type="match status" value="2"/>
</dbReference>
<dbReference type="InterPro" id="IPR029030">
    <property type="entry name" value="Caspase-like_dom_sf"/>
</dbReference>
<dbReference type="SUPFAM" id="SSF52129">
    <property type="entry name" value="Caspase-like"/>
    <property type="match status" value="1"/>
</dbReference>
<dbReference type="InterPro" id="IPR001769">
    <property type="entry name" value="Gingipain"/>
</dbReference>
<dbReference type="InterPro" id="IPR026444">
    <property type="entry name" value="Secre_tail"/>
</dbReference>
<comment type="caution">
    <text evidence="4">The sequence shown here is derived from an EMBL/GenBank/DDBJ whole genome shotgun (WGS) entry which is preliminary data.</text>
</comment>
<feature type="domain" description="Gingipain" evidence="1">
    <location>
        <begin position="3"/>
        <end position="278"/>
    </location>
</feature>
<dbReference type="Pfam" id="PF18962">
    <property type="entry name" value="Por_Secre_tail"/>
    <property type="match status" value="1"/>
</dbReference>
<dbReference type="GO" id="GO:0006508">
    <property type="term" value="P:proteolysis"/>
    <property type="evidence" value="ECO:0007669"/>
    <property type="project" value="InterPro"/>
</dbReference>
<name>A0A644X6T0_9ZZZZ</name>
<evidence type="ECO:0000313" key="4">
    <source>
        <dbReference type="EMBL" id="MPM10003.1"/>
    </source>
</evidence>
<dbReference type="Gene3D" id="3.40.50.1460">
    <property type="match status" value="1"/>
</dbReference>
<feature type="domain" description="PKD-like" evidence="3">
    <location>
        <begin position="371"/>
        <end position="447"/>
    </location>
</feature>
<evidence type="ECO:0000259" key="2">
    <source>
        <dbReference type="Pfam" id="PF18962"/>
    </source>
</evidence>
<dbReference type="GO" id="GO:0008234">
    <property type="term" value="F:cysteine-type peptidase activity"/>
    <property type="evidence" value="ECO:0007669"/>
    <property type="project" value="InterPro"/>
</dbReference>
<feature type="domain" description="Secretion system C-terminal sorting" evidence="2">
    <location>
        <begin position="541"/>
        <end position="608"/>
    </location>
</feature>
<dbReference type="EMBL" id="VSSQ01001638">
    <property type="protein sequence ID" value="MPM10003.1"/>
    <property type="molecule type" value="Genomic_DNA"/>
</dbReference>